<feature type="chain" id="PRO_5020687288" description="Phylloplanin" evidence="1">
    <location>
        <begin position="25"/>
        <end position="145"/>
    </location>
</feature>
<organism evidence="2 3">
    <name type="scientific">Setaria viridis</name>
    <name type="common">Green bristlegrass</name>
    <name type="synonym">Setaria italica subsp. viridis</name>
    <dbReference type="NCBI Taxonomy" id="4556"/>
    <lineage>
        <taxon>Eukaryota</taxon>
        <taxon>Viridiplantae</taxon>
        <taxon>Streptophyta</taxon>
        <taxon>Embryophyta</taxon>
        <taxon>Tracheophyta</taxon>
        <taxon>Spermatophyta</taxon>
        <taxon>Magnoliopsida</taxon>
        <taxon>Liliopsida</taxon>
        <taxon>Poales</taxon>
        <taxon>Poaceae</taxon>
        <taxon>PACMAD clade</taxon>
        <taxon>Panicoideae</taxon>
        <taxon>Panicodae</taxon>
        <taxon>Paniceae</taxon>
        <taxon>Cenchrinae</taxon>
        <taxon>Setaria</taxon>
    </lineage>
</organism>
<sequence>MAPRAPALLLAVAVAAAACVAASAQSRLGRIVVSGVVPCNTGTLIDVASSPAFPDAKVELRCGGGAVARATTGRDGSFQMEADAVAGALGALVGACQLVVDTPLAKCNATLPAAGALVSSLQGPLAGMLGSVFRLAPAGFSFRMN</sequence>
<dbReference type="Gramene" id="TKV96196">
    <property type="protein sequence ID" value="TKV96196"/>
    <property type="gene ID" value="SEVIR_9G413800v2"/>
</dbReference>
<evidence type="ECO:0000313" key="3">
    <source>
        <dbReference type="Proteomes" id="UP000298652"/>
    </source>
</evidence>
<dbReference type="Proteomes" id="UP000298652">
    <property type="component" value="Chromosome 9"/>
</dbReference>
<evidence type="ECO:0000313" key="2">
    <source>
        <dbReference type="EMBL" id="TKV96196.1"/>
    </source>
</evidence>
<dbReference type="InterPro" id="IPR040404">
    <property type="entry name" value="Phylloplanin-like"/>
</dbReference>
<gene>
    <name evidence="2" type="ORF">SEVIR_9G413800v2</name>
</gene>
<protein>
    <recommendedName>
        <fullName evidence="4">Phylloplanin</fullName>
    </recommendedName>
</protein>
<accession>A0A4U6TG12</accession>
<proteinExistence type="predicted"/>
<dbReference type="PROSITE" id="PS51257">
    <property type="entry name" value="PROKAR_LIPOPROTEIN"/>
    <property type="match status" value="1"/>
</dbReference>
<name>A0A4U6TG12_SETVI</name>
<dbReference type="OMA" id="FQMEADA"/>
<keyword evidence="1" id="KW-0732">Signal</keyword>
<keyword evidence="3" id="KW-1185">Reference proteome</keyword>
<dbReference type="EMBL" id="CM016560">
    <property type="protein sequence ID" value="TKV96196.1"/>
    <property type="molecule type" value="Genomic_DNA"/>
</dbReference>
<dbReference type="PANTHER" id="PTHR34458:SF12">
    <property type="entry name" value="PHYLLOPLANIN"/>
    <property type="match status" value="1"/>
</dbReference>
<reference evidence="2" key="1">
    <citation type="submission" date="2019-03" db="EMBL/GenBank/DDBJ databases">
        <title>WGS assembly of Setaria viridis.</title>
        <authorList>
            <person name="Huang P."/>
            <person name="Jenkins J."/>
            <person name="Grimwood J."/>
            <person name="Barry K."/>
            <person name="Healey A."/>
            <person name="Mamidi S."/>
            <person name="Sreedasyam A."/>
            <person name="Shu S."/>
            <person name="Feldman M."/>
            <person name="Wu J."/>
            <person name="Yu Y."/>
            <person name="Chen C."/>
            <person name="Johnson J."/>
            <person name="Rokhsar D."/>
            <person name="Baxter I."/>
            <person name="Schmutz J."/>
            <person name="Brutnell T."/>
            <person name="Kellogg E."/>
        </authorList>
    </citation>
    <scope>NUCLEOTIDE SEQUENCE [LARGE SCALE GENOMIC DNA]</scope>
</reference>
<feature type="signal peptide" evidence="1">
    <location>
        <begin position="1"/>
        <end position="24"/>
    </location>
</feature>
<dbReference type="PANTHER" id="PTHR34458">
    <property type="entry name" value="POLLEN OLE E 1 ALLERGEN AND EXTENSIN FAMILY PROTEIN-RELATED"/>
    <property type="match status" value="1"/>
</dbReference>
<evidence type="ECO:0000256" key="1">
    <source>
        <dbReference type="SAM" id="SignalP"/>
    </source>
</evidence>
<dbReference type="AlphaFoldDB" id="A0A4U6TG12"/>
<evidence type="ECO:0008006" key="4">
    <source>
        <dbReference type="Google" id="ProtNLM"/>
    </source>
</evidence>